<comment type="subcellular location">
    <subcellularLocation>
        <location evidence="1">Cell membrane</location>
        <topology evidence="1">Peripheral membrane protein</topology>
    </subcellularLocation>
</comment>
<keyword evidence="6" id="KW-0067">ATP-binding</keyword>
<dbReference type="InterPro" id="IPR004172">
    <property type="entry name" value="L27_dom"/>
</dbReference>
<keyword evidence="5" id="KW-0547">Nucleotide-binding</keyword>
<dbReference type="Pfam" id="PF09060">
    <property type="entry name" value="L27_N"/>
    <property type="match status" value="1"/>
</dbReference>
<evidence type="ECO:0000259" key="13">
    <source>
        <dbReference type="PROSITE" id="PS50106"/>
    </source>
</evidence>
<feature type="domain" description="PDZ" evidence="13">
    <location>
        <begin position="255"/>
        <end position="335"/>
    </location>
</feature>
<feature type="compositionally biased region" description="Basic and acidic residues" evidence="11">
    <location>
        <begin position="10"/>
        <end position="20"/>
    </location>
</feature>
<dbReference type="InterPro" id="IPR001478">
    <property type="entry name" value="PDZ"/>
</dbReference>
<feature type="domain" description="L27" evidence="14">
    <location>
        <begin position="119"/>
        <end position="176"/>
    </location>
</feature>
<feature type="domain" description="L27" evidence="14">
    <location>
        <begin position="178"/>
        <end position="234"/>
    </location>
</feature>
<dbReference type="InterPro" id="IPR035601">
    <property type="entry name" value="MPP5_SH3"/>
</dbReference>
<reference evidence="15" key="1">
    <citation type="submission" date="2023-07" db="EMBL/GenBank/DDBJ databases">
        <authorList>
            <person name="Stuckert A."/>
        </authorList>
    </citation>
    <scope>NUCLEOTIDE SEQUENCE</scope>
</reference>
<dbReference type="CDD" id="cd12036">
    <property type="entry name" value="SH3_MPP5"/>
    <property type="match status" value="1"/>
</dbReference>
<name>A0ABN9M2D7_9NEOB</name>
<evidence type="ECO:0000256" key="8">
    <source>
        <dbReference type="ARBA" id="ARBA00024392"/>
    </source>
</evidence>
<evidence type="ECO:0000256" key="10">
    <source>
        <dbReference type="PROSITE-ProRule" id="PRU00192"/>
    </source>
</evidence>
<evidence type="ECO:0000256" key="5">
    <source>
        <dbReference type="ARBA" id="ARBA00022741"/>
    </source>
</evidence>
<keyword evidence="7" id="KW-0472">Membrane</keyword>
<dbReference type="InterPro" id="IPR036034">
    <property type="entry name" value="PDZ_sf"/>
</dbReference>
<dbReference type="InterPro" id="IPR036028">
    <property type="entry name" value="SH3-like_dom_sf"/>
</dbReference>
<dbReference type="InterPro" id="IPR014775">
    <property type="entry name" value="L27_C"/>
</dbReference>
<keyword evidence="3" id="KW-1003">Cell membrane</keyword>
<evidence type="ECO:0000256" key="1">
    <source>
        <dbReference type="ARBA" id="ARBA00004202"/>
    </source>
</evidence>
<evidence type="ECO:0000256" key="3">
    <source>
        <dbReference type="ARBA" id="ARBA00022475"/>
    </source>
</evidence>
<gene>
    <name evidence="15" type="ORF">RIMI_LOCUS15822577</name>
</gene>
<dbReference type="InterPro" id="IPR015145">
    <property type="entry name" value="L27_N"/>
</dbReference>
<evidence type="ECO:0000256" key="7">
    <source>
        <dbReference type="ARBA" id="ARBA00023136"/>
    </source>
</evidence>
<dbReference type="PROSITE" id="PS50002">
    <property type="entry name" value="SH3"/>
    <property type="match status" value="1"/>
</dbReference>
<dbReference type="Pfam" id="PF02828">
    <property type="entry name" value="L27"/>
    <property type="match status" value="1"/>
</dbReference>
<evidence type="ECO:0000256" key="6">
    <source>
        <dbReference type="ARBA" id="ARBA00022840"/>
    </source>
</evidence>
<dbReference type="Gene3D" id="2.30.42.10">
    <property type="match status" value="1"/>
</dbReference>
<dbReference type="SUPFAM" id="SSF50156">
    <property type="entry name" value="PDZ domain-like"/>
    <property type="match status" value="1"/>
</dbReference>
<dbReference type="InterPro" id="IPR050716">
    <property type="entry name" value="MAGUK"/>
</dbReference>
<accession>A0ABN9M2D7</accession>
<feature type="region of interest" description="Disordered" evidence="11">
    <location>
        <begin position="1"/>
        <end position="79"/>
    </location>
</feature>
<dbReference type="Gene3D" id="1.10.287.650">
    <property type="entry name" value="L27 domain"/>
    <property type="match status" value="2"/>
</dbReference>
<feature type="domain" description="SH3" evidence="12">
    <location>
        <begin position="344"/>
        <end position="416"/>
    </location>
</feature>
<dbReference type="SUPFAM" id="SSF50044">
    <property type="entry name" value="SH3-domain"/>
    <property type="match status" value="1"/>
</dbReference>
<organism evidence="15 16">
    <name type="scientific">Ranitomeya imitator</name>
    <name type="common">mimic poison frog</name>
    <dbReference type="NCBI Taxonomy" id="111125"/>
    <lineage>
        <taxon>Eukaryota</taxon>
        <taxon>Metazoa</taxon>
        <taxon>Chordata</taxon>
        <taxon>Craniata</taxon>
        <taxon>Vertebrata</taxon>
        <taxon>Euteleostomi</taxon>
        <taxon>Amphibia</taxon>
        <taxon>Batrachia</taxon>
        <taxon>Anura</taxon>
        <taxon>Neobatrachia</taxon>
        <taxon>Hyloidea</taxon>
        <taxon>Dendrobatidae</taxon>
        <taxon>Dendrobatinae</taxon>
        <taxon>Ranitomeya</taxon>
    </lineage>
</organism>
<protein>
    <recommendedName>
        <fullName evidence="8">Protein PALS1</fullName>
    </recommendedName>
    <alternativeName>
        <fullName evidence="9">Protein associated with Lin-7 1</fullName>
    </alternativeName>
</protein>
<comment type="caution">
    <text evidence="15">The sequence shown here is derived from an EMBL/GenBank/DDBJ whole genome shotgun (WGS) entry which is preliminary data.</text>
</comment>
<evidence type="ECO:0000256" key="9">
    <source>
        <dbReference type="ARBA" id="ARBA00031033"/>
    </source>
</evidence>
<dbReference type="SMART" id="SM00569">
    <property type="entry name" value="L27"/>
    <property type="match status" value="2"/>
</dbReference>
<evidence type="ECO:0000313" key="16">
    <source>
        <dbReference type="Proteomes" id="UP001176940"/>
    </source>
</evidence>
<dbReference type="Gene3D" id="2.30.30.40">
    <property type="entry name" value="SH3 Domains"/>
    <property type="match status" value="1"/>
</dbReference>
<dbReference type="PROSITE" id="PS50106">
    <property type="entry name" value="PDZ"/>
    <property type="match status" value="1"/>
</dbReference>
<dbReference type="Proteomes" id="UP001176940">
    <property type="component" value="Unassembled WGS sequence"/>
</dbReference>
<evidence type="ECO:0000256" key="4">
    <source>
        <dbReference type="ARBA" id="ARBA00022737"/>
    </source>
</evidence>
<sequence length="437" mass="49329">MTTSHVNGHVTEDSDSEKQNADLSPDEPQKHREMAVDCPGDLGTRAMPVRRSAQLERIRQQQEDMRRRREEEGKKQDLDVNSSMRLKKLAQTFPKTGIDNPIFDTDEGLVLESPSRAVKVLELEDLLSSLKEIQHTLVDCQSQEDLSLLLHLAQNVDFQNAIKIHNAVAVHMNKASPPYPLSPNVQELSQEVQHVLKASYHKESQELADLLNTPHLQALLLAHDKVAEQEMMPESVSEDRFYENIAQYGDEMVKIVRIEKARDIPLGATVRNELDSVIISRIVKGGAAEKSGLLHEGDEILEINGIEIRGKDVNDVFELLAEMHGTLSFVLIPSQQVRPPTARETVVHVKAHFDYDPTDDPYVPCRELGLSFQKGDILHIISQDDPNWWQAYRDGDEDNQPLAGLVPGKSFQQQREAMKQTIEEDKEPEKSGRCSDI</sequence>
<dbReference type="SMART" id="SM00326">
    <property type="entry name" value="SH3"/>
    <property type="match status" value="1"/>
</dbReference>
<dbReference type="CDD" id="cd06798">
    <property type="entry name" value="PDZ_MPP5-like"/>
    <property type="match status" value="1"/>
</dbReference>
<dbReference type="Pfam" id="PF00595">
    <property type="entry name" value="PDZ"/>
    <property type="match status" value="1"/>
</dbReference>
<dbReference type="InterPro" id="IPR036892">
    <property type="entry name" value="L27_dom_sf"/>
</dbReference>
<dbReference type="SUPFAM" id="SSF101288">
    <property type="entry name" value="L27 domain"/>
    <property type="match status" value="2"/>
</dbReference>
<dbReference type="Pfam" id="PF07653">
    <property type="entry name" value="SH3_2"/>
    <property type="match status" value="1"/>
</dbReference>
<feature type="region of interest" description="Disordered" evidence="11">
    <location>
        <begin position="399"/>
        <end position="437"/>
    </location>
</feature>
<keyword evidence="4" id="KW-0677">Repeat</keyword>
<dbReference type="PANTHER" id="PTHR23122">
    <property type="entry name" value="MEMBRANE-ASSOCIATED GUANYLATE KINASE MAGUK"/>
    <property type="match status" value="1"/>
</dbReference>
<dbReference type="InterPro" id="IPR001452">
    <property type="entry name" value="SH3_domain"/>
</dbReference>
<feature type="compositionally biased region" description="Basic and acidic residues" evidence="11">
    <location>
        <begin position="416"/>
        <end position="437"/>
    </location>
</feature>
<feature type="compositionally biased region" description="Basic and acidic residues" evidence="11">
    <location>
        <begin position="53"/>
        <end position="78"/>
    </location>
</feature>
<proteinExistence type="predicted"/>
<dbReference type="PROSITE" id="PS51022">
    <property type="entry name" value="L27"/>
    <property type="match status" value="2"/>
</dbReference>
<evidence type="ECO:0000259" key="14">
    <source>
        <dbReference type="PROSITE" id="PS51022"/>
    </source>
</evidence>
<evidence type="ECO:0000256" key="11">
    <source>
        <dbReference type="SAM" id="MobiDB-lite"/>
    </source>
</evidence>
<dbReference type="EMBL" id="CAUEEQ010043206">
    <property type="protein sequence ID" value="CAJ0957114.1"/>
    <property type="molecule type" value="Genomic_DNA"/>
</dbReference>
<keyword evidence="16" id="KW-1185">Reference proteome</keyword>
<evidence type="ECO:0000256" key="2">
    <source>
        <dbReference type="ARBA" id="ARBA00022443"/>
    </source>
</evidence>
<dbReference type="SMART" id="SM00228">
    <property type="entry name" value="PDZ"/>
    <property type="match status" value="1"/>
</dbReference>
<keyword evidence="2 10" id="KW-0728">SH3 domain</keyword>
<evidence type="ECO:0000259" key="12">
    <source>
        <dbReference type="PROSITE" id="PS50002"/>
    </source>
</evidence>
<evidence type="ECO:0000313" key="15">
    <source>
        <dbReference type="EMBL" id="CAJ0957114.1"/>
    </source>
</evidence>